<dbReference type="UniPathway" id="UPA00619">
    <property type="reaction ID" value="UER00675"/>
</dbReference>
<gene>
    <name evidence="11" type="ORF">SAMN04488098_10492</name>
</gene>
<evidence type="ECO:0000256" key="1">
    <source>
        <dbReference type="ARBA" id="ARBA00005008"/>
    </source>
</evidence>
<dbReference type="GO" id="GO:0005737">
    <property type="term" value="C:cytoplasm"/>
    <property type="evidence" value="ECO:0007669"/>
    <property type="project" value="TreeGrafter"/>
</dbReference>
<dbReference type="GO" id="GO:0004462">
    <property type="term" value="F:lactoylglutathione lyase activity"/>
    <property type="evidence" value="ECO:0007669"/>
    <property type="project" value="UniProtKB-UniRule"/>
</dbReference>
<comment type="pathway">
    <text evidence="1 9">Secondary metabolite metabolism; methylglyoxal degradation; (R)-lactate from methylglyoxal: step 1/2.</text>
</comment>
<dbReference type="OrthoDB" id="192739at2"/>
<reference evidence="12" key="1">
    <citation type="submission" date="2016-10" db="EMBL/GenBank/DDBJ databases">
        <authorList>
            <person name="Varghese N."/>
            <person name="Submissions S."/>
        </authorList>
    </citation>
    <scope>NUCLEOTIDE SEQUENCE [LARGE SCALE GENOMIC DNA]</scope>
    <source>
        <strain evidence="12">DSM 19181</strain>
    </source>
</reference>
<dbReference type="PANTHER" id="PTHR46036">
    <property type="entry name" value="LACTOYLGLUTATHIONE LYASE"/>
    <property type="match status" value="1"/>
</dbReference>
<evidence type="ECO:0000256" key="2">
    <source>
        <dbReference type="ARBA" id="ARBA00010363"/>
    </source>
</evidence>
<evidence type="ECO:0000313" key="11">
    <source>
        <dbReference type="EMBL" id="SDK66743.1"/>
    </source>
</evidence>
<dbReference type="Gene3D" id="3.10.180.10">
    <property type="entry name" value="2,3-Dihydroxybiphenyl 1,2-Dioxygenase, domain 1"/>
    <property type="match status" value="1"/>
</dbReference>
<dbReference type="EC" id="4.4.1.5" evidence="3 9"/>
<proteinExistence type="inferred from homology"/>
<evidence type="ECO:0000259" key="10">
    <source>
        <dbReference type="PROSITE" id="PS51819"/>
    </source>
</evidence>
<dbReference type="PROSITE" id="PS00935">
    <property type="entry name" value="GLYOXALASE_I_2"/>
    <property type="match status" value="1"/>
</dbReference>
<evidence type="ECO:0000256" key="6">
    <source>
        <dbReference type="ARBA" id="ARBA00048273"/>
    </source>
</evidence>
<dbReference type="InterPro" id="IPR004360">
    <property type="entry name" value="Glyas_Fos-R_dOase_dom"/>
</dbReference>
<dbReference type="RefSeq" id="WP_091268318.1">
    <property type="nucleotide sequence ID" value="NZ_FNFK01000049.1"/>
</dbReference>
<dbReference type="PROSITE" id="PS51819">
    <property type="entry name" value="VOC"/>
    <property type="match status" value="1"/>
</dbReference>
<dbReference type="AlphaFoldDB" id="A0A1G9DS96"/>
<evidence type="ECO:0000256" key="8">
    <source>
        <dbReference type="PIRSR" id="PIRSR604361-3"/>
    </source>
</evidence>
<dbReference type="GO" id="GO:0019243">
    <property type="term" value="P:methylglyoxal catabolic process to D-lactate via S-lactoyl-glutathione"/>
    <property type="evidence" value="ECO:0007669"/>
    <property type="project" value="TreeGrafter"/>
</dbReference>
<dbReference type="InterPro" id="IPR029068">
    <property type="entry name" value="Glyas_Bleomycin-R_OHBP_Dase"/>
</dbReference>
<feature type="binding site" evidence="8">
    <location>
        <position position="75"/>
    </location>
    <ligand>
        <name>Zn(2+)</name>
        <dbReference type="ChEBI" id="CHEBI:29105"/>
        <note>ligand shared between dimeric partners</note>
    </ligand>
</feature>
<evidence type="ECO:0000256" key="4">
    <source>
        <dbReference type="ARBA" id="ARBA00022723"/>
    </source>
</evidence>
<dbReference type="PROSITE" id="PS00934">
    <property type="entry name" value="GLYOXALASE_I_1"/>
    <property type="match status" value="1"/>
</dbReference>
<dbReference type="Proteomes" id="UP000199433">
    <property type="component" value="Unassembled WGS sequence"/>
</dbReference>
<feature type="binding site" evidence="8">
    <location>
        <position position="56"/>
    </location>
    <ligand>
        <name>Zn(2+)</name>
        <dbReference type="ChEBI" id="CHEBI:29105"/>
        <note>ligand shared between dimeric partners</note>
    </ligand>
</feature>
<keyword evidence="9" id="KW-0533">Nickel</keyword>
<evidence type="ECO:0000313" key="12">
    <source>
        <dbReference type="Proteomes" id="UP000199433"/>
    </source>
</evidence>
<feature type="binding site" evidence="8">
    <location>
        <position position="122"/>
    </location>
    <ligand>
        <name>Zn(2+)</name>
        <dbReference type="ChEBI" id="CHEBI:29105"/>
        <note>ligand shared between dimeric partners</note>
    </ligand>
</feature>
<dbReference type="NCBIfam" id="TIGR00068">
    <property type="entry name" value="glyox_I"/>
    <property type="match status" value="1"/>
</dbReference>
<feature type="active site" description="Proton donor/acceptor" evidence="7">
    <location>
        <position position="122"/>
    </location>
</feature>
<feature type="domain" description="VOC" evidence="10">
    <location>
        <begin position="4"/>
        <end position="126"/>
    </location>
</feature>
<evidence type="ECO:0000256" key="7">
    <source>
        <dbReference type="PIRSR" id="PIRSR604361-1"/>
    </source>
</evidence>
<dbReference type="GO" id="GO:0046872">
    <property type="term" value="F:metal ion binding"/>
    <property type="evidence" value="ECO:0007669"/>
    <property type="project" value="UniProtKB-UniRule"/>
</dbReference>
<comment type="catalytic activity">
    <reaction evidence="6 9">
        <text>(R)-S-lactoylglutathione = methylglyoxal + glutathione</text>
        <dbReference type="Rhea" id="RHEA:19069"/>
        <dbReference type="ChEBI" id="CHEBI:17158"/>
        <dbReference type="ChEBI" id="CHEBI:57474"/>
        <dbReference type="ChEBI" id="CHEBI:57925"/>
        <dbReference type="EC" id="4.4.1.5"/>
    </reaction>
</comment>
<keyword evidence="4 8" id="KW-0479">Metal-binding</keyword>
<evidence type="ECO:0000256" key="9">
    <source>
        <dbReference type="RuleBase" id="RU361179"/>
    </source>
</evidence>
<dbReference type="EMBL" id="FNFK01000049">
    <property type="protein sequence ID" value="SDK66743.1"/>
    <property type="molecule type" value="Genomic_DNA"/>
</dbReference>
<keyword evidence="8" id="KW-0862">Zinc</keyword>
<dbReference type="Pfam" id="PF00903">
    <property type="entry name" value="Glyoxalase"/>
    <property type="match status" value="1"/>
</dbReference>
<dbReference type="InterPro" id="IPR018146">
    <property type="entry name" value="Glyoxalase_1_CS"/>
</dbReference>
<dbReference type="SUPFAM" id="SSF54593">
    <property type="entry name" value="Glyoxalase/Bleomycin resistance protein/Dihydroxybiphenyl dioxygenase"/>
    <property type="match status" value="1"/>
</dbReference>
<comment type="function">
    <text evidence="9">Catalyzes the conversion of hemimercaptal, formed from methylglyoxal and glutathione, to S-lactoylglutathione.</text>
</comment>
<dbReference type="STRING" id="426701.SAMN04488098_10492"/>
<evidence type="ECO:0000256" key="5">
    <source>
        <dbReference type="ARBA" id="ARBA00023239"/>
    </source>
</evidence>
<dbReference type="InterPro" id="IPR037523">
    <property type="entry name" value="VOC_core"/>
</dbReference>
<accession>A0A1G9DS96</accession>
<dbReference type="PANTHER" id="PTHR46036:SF5">
    <property type="entry name" value="LACTOYLGLUTATHIONE LYASE"/>
    <property type="match status" value="1"/>
</dbReference>
<dbReference type="InterPro" id="IPR004361">
    <property type="entry name" value="Glyoxalase_1"/>
</dbReference>
<sequence length="128" mass="14841">MRKRMLHTCVRVKDLDKSLAFYKDVLGMKEVRRLDYPDYKFTLVYLALPGDEVELELTYNYDQEEPYDLGNGYGHIAIGVENLKDTHEEFSQSGQDVTELTELSDGAASYFFIKDPDGYKIEIIQLKD</sequence>
<comment type="similarity">
    <text evidence="2 9">Belongs to the glyoxalase I family.</text>
</comment>
<comment type="cofactor">
    <cofactor evidence="9">
        <name>Ni(2+)</name>
        <dbReference type="ChEBI" id="CHEBI:49786"/>
    </cofactor>
    <text evidence="9">Binds 1 nickel ion per subunit.</text>
</comment>
<name>A0A1G9DS96_9LACT</name>
<keyword evidence="5 9" id="KW-0456">Lyase</keyword>
<protein>
    <recommendedName>
        <fullName evidence="3 9">Lactoylglutathione lyase</fullName>
        <ecNumber evidence="3 9">4.4.1.5</ecNumber>
    </recommendedName>
    <alternativeName>
        <fullName evidence="9">Glyoxalase I</fullName>
    </alternativeName>
</protein>
<keyword evidence="12" id="KW-1185">Reference proteome</keyword>
<organism evidence="11 12">
    <name type="scientific">Alkalibacterium thalassium</name>
    <dbReference type="NCBI Taxonomy" id="426701"/>
    <lineage>
        <taxon>Bacteria</taxon>
        <taxon>Bacillati</taxon>
        <taxon>Bacillota</taxon>
        <taxon>Bacilli</taxon>
        <taxon>Lactobacillales</taxon>
        <taxon>Carnobacteriaceae</taxon>
        <taxon>Alkalibacterium</taxon>
    </lineage>
</organism>
<comment type="cofactor">
    <cofactor evidence="8">
        <name>Zn(2+)</name>
        <dbReference type="ChEBI" id="CHEBI:29105"/>
    </cofactor>
    <text evidence="8">Binds 1 zinc ion per subunit. In the homodimer, two zinc ions are bound between subunits.</text>
</comment>
<evidence type="ECO:0000256" key="3">
    <source>
        <dbReference type="ARBA" id="ARBA00012081"/>
    </source>
</evidence>